<dbReference type="EMBL" id="BAAAUX010000012">
    <property type="protein sequence ID" value="GAA2789863.1"/>
    <property type="molecule type" value="Genomic_DNA"/>
</dbReference>
<name>A0ABN3VBR2_9PSEU</name>
<accession>A0ABN3VBR2</accession>
<dbReference type="Gene3D" id="1.20.1260.20">
    <property type="entry name" value="PPE superfamily"/>
    <property type="match status" value="1"/>
</dbReference>
<sequence>METFDWAFGVAEVPAPGQAPFDHPKIYREVEAGPGVASASRAEAIWLNRVSAAFREADVALEAVLRKFDVVMWGAAGDQAKESMTPLSKATREAAEVAADVSVVVGRQAQGSADFKNAFPPPHVVPPDNIGWSDYVNPFSYAVKSGLRAMHEEVHIQVETHARQQYTSYADVSNERVSGVQKFSPLPVFSGEVGPAQTKPVDKIDPRFGYASTENTTLPTPVAHTPMPIPTQAQPNSPVAEPSPTPEAPAESGSAWVAPAAATAPNASGTGPATASSAGGAVVPPTSAGGVPAGGTGTGRGGAGKAGGNGKSGGERPGGGRSSVGGSGGGAKGTTGTTSARVVSGFAGAPGVADRGQRAEDKDHVNKYVDRTGEAWQELGLPQVAPAVFGDWDSQDQEGKPPRPPEADA</sequence>
<feature type="compositionally biased region" description="Low complexity" evidence="1">
    <location>
        <begin position="248"/>
        <end position="290"/>
    </location>
</feature>
<comment type="caution">
    <text evidence="2">The sequence shown here is derived from an EMBL/GenBank/DDBJ whole genome shotgun (WGS) entry which is preliminary data.</text>
</comment>
<proteinExistence type="predicted"/>
<dbReference type="RefSeq" id="WP_344679945.1">
    <property type="nucleotide sequence ID" value="NZ_BAAAUX010000012.1"/>
</dbReference>
<reference evidence="2 3" key="1">
    <citation type="journal article" date="2019" name="Int. J. Syst. Evol. Microbiol.">
        <title>The Global Catalogue of Microorganisms (GCM) 10K type strain sequencing project: providing services to taxonomists for standard genome sequencing and annotation.</title>
        <authorList>
            <consortium name="The Broad Institute Genomics Platform"/>
            <consortium name="The Broad Institute Genome Sequencing Center for Infectious Disease"/>
            <person name="Wu L."/>
            <person name="Ma J."/>
        </authorList>
    </citation>
    <scope>NUCLEOTIDE SEQUENCE [LARGE SCALE GENOMIC DNA]</scope>
    <source>
        <strain evidence="2 3">JCM 9383</strain>
    </source>
</reference>
<feature type="compositionally biased region" description="Basic and acidic residues" evidence="1">
    <location>
        <begin position="355"/>
        <end position="364"/>
    </location>
</feature>
<feature type="compositionally biased region" description="Gly residues" evidence="1">
    <location>
        <begin position="291"/>
        <end position="333"/>
    </location>
</feature>
<feature type="region of interest" description="Disordered" evidence="1">
    <location>
        <begin position="384"/>
        <end position="409"/>
    </location>
</feature>
<feature type="compositionally biased region" description="Basic and acidic residues" evidence="1">
    <location>
        <begin position="397"/>
        <end position="409"/>
    </location>
</feature>
<keyword evidence="3" id="KW-1185">Reference proteome</keyword>
<dbReference type="Proteomes" id="UP001500979">
    <property type="component" value="Unassembled WGS sequence"/>
</dbReference>
<feature type="region of interest" description="Disordered" evidence="1">
    <location>
        <begin position="185"/>
        <end position="364"/>
    </location>
</feature>
<protein>
    <recommendedName>
        <fullName evidence="4">PPE family protein</fullName>
    </recommendedName>
</protein>
<evidence type="ECO:0000313" key="2">
    <source>
        <dbReference type="EMBL" id="GAA2789863.1"/>
    </source>
</evidence>
<evidence type="ECO:0000256" key="1">
    <source>
        <dbReference type="SAM" id="MobiDB-lite"/>
    </source>
</evidence>
<gene>
    <name evidence="2" type="ORF">GCM10010470_25600</name>
</gene>
<organism evidence="2 3">
    <name type="scientific">Saccharopolyspora taberi</name>
    <dbReference type="NCBI Taxonomy" id="60895"/>
    <lineage>
        <taxon>Bacteria</taxon>
        <taxon>Bacillati</taxon>
        <taxon>Actinomycetota</taxon>
        <taxon>Actinomycetes</taxon>
        <taxon>Pseudonocardiales</taxon>
        <taxon>Pseudonocardiaceae</taxon>
        <taxon>Saccharopolyspora</taxon>
    </lineage>
</organism>
<evidence type="ECO:0008006" key="4">
    <source>
        <dbReference type="Google" id="ProtNLM"/>
    </source>
</evidence>
<dbReference type="InterPro" id="IPR038332">
    <property type="entry name" value="PPE_sf"/>
</dbReference>
<evidence type="ECO:0000313" key="3">
    <source>
        <dbReference type="Proteomes" id="UP001500979"/>
    </source>
</evidence>